<reference evidence="2 3" key="1">
    <citation type="journal article" date="2013" name="ISME J.">
        <title>Comparative genomics of pathogenic lineages of Vibrio nigripulchritudo identifies virulence-associated traits.</title>
        <authorList>
            <person name="Goudenege D."/>
            <person name="Labreuche Y."/>
            <person name="Krin E."/>
            <person name="Ansquer D."/>
            <person name="Mangenot S."/>
            <person name="Calteau A."/>
            <person name="Medigue C."/>
            <person name="Mazel D."/>
            <person name="Polz M.F."/>
            <person name="Le Roux F."/>
        </authorList>
    </citation>
    <scope>NUCLEOTIDE SEQUENCE [LARGE SCALE GENOMIC DNA]</scope>
    <source>
        <strain evidence="2 3">SOn1</strain>
    </source>
</reference>
<comment type="caution">
    <text evidence="2">The sequence shown here is derived from an EMBL/GenBank/DDBJ whole genome shotgun (WGS) entry which is preliminary data.</text>
</comment>
<keyword evidence="2" id="KW-0378">Hydrolase</keyword>
<dbReference type="Pfam" id="PF08668">
    <property type="entry name" value="HDOD"/>
    <property type="match status" value="1"/>
</dbReference>
<dbReference type="EMBL" id="CAOF01000019">
    <property type="protein sequence ID" value="CCO44479.1"/>
    <property type="molecule type" value="Genomic_DNA"/>
</dbReference>
<dbReference type="GO" id="GO:0016787">
    <property type="term" value="F:hydrolase activity"/>
    <property type="evidence" value="ECO:0007669"/>
    <property type="project" value="UniProtKB-KW"/>
</dbReference>
<protein>
    <submittedName>
        <fullName evidence="2">Metal-dependent hydrolase HDOD</fullName>
    </submittedName>
</protein>
<gene>
    <name evidence="2" type="ORF">VIBNISOn1_1150004</name>
</gene>
<dbReference type="InterPro" id="IPR052340">
    <property type="entry name" value="RNase_Y/CdgJ"/>
</dbReference>
<dbReference type="SUPFAM" id="SSF109604">
    <property type="entry name" value="HD-domain/PDEase-like"/>
    <property type="match status" value="1"/>
</dbReference>
<dbReference type="PANTHER" id="PTHR33525:SF6">
    <property type="entry name" value="HDOD DOMAIN-CONTAINING PROTEIN"/>
    <property type="match status" value="1"/>
</dbReference>
<accession>A0AAV2VJ90</accession>
<name>A0AAV2VJ90_9VIBR</name>
<evidence type="ECO:0000313" key="3">
    <source>
        <dbReference type="Proteomes" id="UP000018211"/>
    </source>
</evidence>
<dbReference type="Proteomes" id="UP000018211">
    <property type="component" value="Unassembled WGS sequence"/>
</dbReference>
<evidence type="ECO:0000313" key="2">
    <source>
        <dbReference type="EMBL" id="CCO44479.1"/>
    </source>
</evidence>
<feature type="domain" description="HDOD" evidence="1">
    <location>
        <begin position="13"/>
        <end position="204"/>
    </location>
</feature>
<evidence type="ECO:0000259" key="1">
    <source>
        <dbReference type="PROSITE" id="PS51833"/>
    </source>
</evidence>
<dbReference type="AlphaFoldDB" id="A0AAV2VJ90"/>
<dbReference type="PROSITE" id="PS51833">
    <property type="entry name" value="HDOD"/>
    <property type="match status" value="1"/>
</dbReference>
<dbReference type="PANTHER" id="PTHR33525">
    <property type="match status" value="1"/>
</dbReference>
<proteinExistence type="predicted"/>
<dbReference type="Gene3D" id="1.10.3210.10">
    <property type="entry name" value="Hypothetical protein af1432"/>
    <property type="match status" value="1"/>
</dbReference>
<organism evidence="2 3">
    <name type="scientific">Vibrio nigripulchritudo SOn1</name>
    <dbReference type="NCBI Taxonomy" id="1238450"/>
    <lineage>
        <taxon>Bacteria</taxon>
        <taxon>Pseudomonadati</taxon>
        <taxon>Pseudomonadota</taxon>
        <taxon>Gammaproteobacteria</taxon>
        <taxon>Vibrionales</taxon>
        <taxon>Vibrionaceae</taxon>
        <taxon>Vibrio</taxon>
    </lineage>
</organism>
<dbReference type="RefSeq" id="WP_004405554.1">
    <property type="nucleotide sequence ID" value="NZ_LK391965.1"/>
</dbReference>
<sequence>MDQASLLSRINELPKIRKVLQELVEMVNRDEVDLMQLSQKIAMEQVVSARILRLANSAHFGRSRTVASIDEAVIRLGTEPIRTLVVVSVLTSAFPKFETMDVTEYWNDTFEVATIASNIAKEVGLEPNQVFTAGILHNIGELMIHALAPEEAKSIQDRIDAGEVAEDVQREVLGTTASELGAKLATAWKFAPQLVDSIAHCLDPNNAAEEPKIAWSLHLARQINIDWDDIEEEDQRLEYIESNHDAKVLGLSTAFLPTLENVRGQGRDLAAQMV</sequence>
<dbReference type="InterPro" id="IPR013976">
    <property type="entry name" value="HDOD"/>
</dbReference>